<evidence type="ECO:0000313" key="2">
    <source>
        <dbReference type="EMBL" id="GMG16717.1"/>
    </source>
</evidence>
<organism evidence="2 3">
    <name type="scientific">Phytophthora fragariaefolia</name>
    <dbReference type="NCBI Taxonomy" id="1490495"/>
    <lineage>
        <taxon>Eukaryota</taxon>
        <taxon>Sar</taxon>
        <taxon>Stramenopiles</taxon>
        <taxon>Oomycota</taxon>
        <taxon>Peronosporomycetes</taxon>
        <taxon>Peronosporales</taxon>
        <taxon>Peronosporaceae</taxon>
        <taxon>Phytophthora</taxon>
    </lineage>
</organism>
<comment type="caution">
    <text evidence="2">The sequence shown here is derived from an EMBL/GenBank/DDBJ whole genome shotgun (WGS) entry which is preliminary data.</text>
</comment>
<dbReference type="PANTHER" id="PTHR13510:SF44">
    <property type="entry name" value="RABENOSYN-5"/>
    <property type="match status" value="1"/>
</dbReference>
<evidence type="ECO:0000256" key="1">
    <source>
        <dbReference type="SAM" id="MobiDB-lite"/>
    </source>
</evidence>
<dbReference type="Gene3D" id="3.30.40.10">
    <property type="entry name" value="Zinc/RING finger domain, C3HC4 (zinc finger)"/>
    <property type="match status" value="1"/>
</dbReference>
<name>A0A9W7DB33_9STRA</name>
<sequence length="669" mass="73491">MKGVTPFPSVHVTSDQACCFQRQARQLLDDTLREFNSHVTACASGKNPLHNKWLWKPLKTYEGLNVYKERQPSHPELNQLASRTTKSSGGSVSGSSSSSMADKAVKSTTKAVAMAAYTPETASSASSSAVPGSSSIAAAVITGRIDGNLNDVMYGLAATDSLELQLRSRYMEDSELLDAAMINCIQAPTAVDTFQFVGLQWTLRGESTRTKSSSRRPRDFVLLVASGVVRHKVPGAAEAQEIGYYLSQSVEVQDCGELEELGFTRGWLSTCSLFTRAQGESAQMDVFSRGSVDFKGKMQDYQATNMITTLLLAGVAEAATCGQSKKLSWLLNFKGAATEFRRAQPEPKTSSNRCGICERRFGVIHSAASCSLCRVKICSRCRVSLELSFVKRRGTTGSISQSRSSGERHQTNDQVRSLNVILCKNCKMNASHLDARVMARREIESSYGLDEIARSAPVNIMEAPIRRTRNSFSSESSYSSDSSSSQMRFWAPGIDTSKLRGREGKQSNAVIWQSDTDAAALQGKYDNKPSDDVFEPKAMINRMDSGKSDLSVAKTVSSVSSFASTLPSPRDLQIDSTQEEPSFELTPYQHRQHHQPQYSSEDPDIVYTCAPQRNANAANSRADLVRRMQELQMSAESVYQFTSKMNASTRHLYQPAESSYTSTFISELD</sequence>
<gene>
    <name evidence="2" type="ORF">Pfra01_002987200</name>
</gene>
<dbReference type="Proteomes" id="UP001165121">
    <property type="component" value="Unassembled WGS sequence"/>
</dbReference>
<feature type="compositionally biased region" description="Low complexity" evidence="1">
    <location>
        <begin position="87"/>
        <end position="99"/>
    </location>
</feature>
<dbReference type="PANTHER" id="PTHR13510">
    <property type="entry name" value="FYVE-FINGER-CONTAINING RAB5 EFFECTOR PROTEIN RABENOSYN-5-RELATED"/>
    <property type="match status" value="1"/>
</dbReference>
<accession>A0A9W7DB33</accession>
<dbReference type="EMBL" id="BSXT01018950">
    <property type="protein sequence ID" value="GMG16717.1"/>
    <property type="molecule type" value="Genomic_DNA"/>
</dbReference>
<proteinExistence type="predicted"/>
<protein>
    <submittedName>
        <fullName evidence="2">Unnamed protein product</fullName>
    </submittedName>
</protein>
<dbReference type="AlphaFoldDB" id="A0A9W7DB33"/>
<keyword evidence="3" id="KW-1185">Reference proteome</keyword>
<reference evidence="2" key="1">
    <citation type="submission" date="2023-04" db="EMBL/GenBank/DDBJ databases">
        <title>Phytophthora fragariaefolia NBRC 109709.</title>
        <authorList>
            <person name="Ichikawa N."/>
            <person name="Sato H."/>
            <person name="Tonouchi N."/>
        </authorList>
    </citation>
    <scope>NUCLEOTIDE SEQUENCE</scope>
    <source>
        <strain evidence="2">NBRC 109709</strain>
    </source>
</reference>
<dbReference type="InterPro" id="IPR052727">
    <property type="entry name" value="Rab4/Rab5_effector"/>
</dbReference>
<feature type="region of interest" description="Disordered" evidence="1">
    <location>
        <begin position="73"/>
        <end position="101"/>
    </location>
</feature>
<dbReference type="OrthoDB" id="120096at2759"/>
<dbReference type="InterPro" id="IPR013083">
    <property type="entry name" value="Znf_RING/FYVE/PHD"/>
</dbReference>
<evidence type="ECO:0000313" key="3">
    <source>
        <dbReference type="Proteomes" id="UP001165121"/>
    </source>
</evidence>